<name>A0A9W7EDT3_9STRA</name>
<dbReference type="InterPro" id="IPR000222">
    <property type="entry name" value="PP2C_BS"/>
</dbReference>
<dbReference type="AlphaFoldDB" id="A0A9W7EDT3"/>
<dbReference type="OrthoDB" id="10264738at2759"/>
<feature type="region of interest" description="Disordered" evidence="1">
    <location>
        <begin position="173"/>
        <end position="223"/>
    </location>
</feature>
<protein>
    <submittedName>
        <fullName evidence="2">Uncharacterized protein</fullName>
    </submittedName>
</protein>
<organism evidence="2 3">
    <name type="scientific">Triparma retinervis</name>
    <dbReference type="NCBI Taxonomy" id="2557542"/>
    <lineage>
        <taxon>Eukaryota</taxon>
        <taxon>Sar</taxon>
        <taxon>Stramenopiles</taxon>
        <taxon>Ochrophyta</taxon>
        <taxon>Bolidophyceae</taxon>
        <taxon>Parmales</taxon>
        <taxon>Triparmaceae</taxon>
        <taxon>Triparma</taxon>
    </lineage>
</organism>
<accession>A0A9W7EDT3</accession>
<comment type="caution">
    <text evidence="2">The sequence shown here is derived from an EMBL/GenBank/DDBJ whole genome shotgun (WGS) entry which is preliminary data.</text>
</comment>
<sequence>MDFMGGFNLLGFNKMSSPVNIDMPSMKKKHAVVGTTLDHKKGPLLACHVAMRGWRRTMEDSYVMEANVRGRYFTNVEEADSEKEPTPVIGSRRLSTQRRSTGGNTSKKLLEEMSEAIKQTCLAGEVDEVHNNDLLLSVFDGHGGALVSEYASKHLVNELLQMDHFKTLRKARGEDLEGVKERSEKTENDERSEKTGNDERSEAAVGGEEGEGGANGGANEGGAIREQSIADALHGAYLNLDRKLYASIANDPSP</sequence>
<dbReference type="InterPro" id="IPR036457">
    <property type="entry name" value="PPM-type-like_dom_sf"/>
</dbReference>
<feature type="non-terminal residue" evidence="2">
    <location>
        <position position="254"/>
    </location>
</feature>
<keyword evidence="3" id="KW-1185">Reference proteome</keyword>
<dbReference type="EMBL" id="BRXZ01002988">
    <property type="protein sequence ID" value="GMH74360.1"/>
    <property type="molecule type" value="Genomic_DNA"/>
</dbReference>
<dbReference type="Proteomes" id="UP001165082">
    <property type="component" value="Unassembled WGS sequence"/>
</dbReference>
<feature type="compositionally biased region" description="Basic and acidic residues" evidence="1">
    <location>
        <begin position="173"/>
        <end position="202"/>
    </location>
</feature>
<evidence type="ECO:0000313" key="2">
    <source>
        <dbReference type="EMBL" id="GMH74360.1"/>
    </source>
</evidence>
<evidence type="ECO:0000313" key="3">
    <source>
        <dbReference type="Proteomes" id="UP001165082"/>
    </source>
</evidence>
<gene>
    <name evidence="2" type="ORF">TrRE_jg3627</name>
</gene>
<proteinExistence type="predicted"/>
<evidence type="ECO:0000256" key="1">
    <source>
        <dbReference type="SAM" id="MobiDB-lite"/>
    </source>
</evidence>
<dbReference type="SUPFAM" id="SSF81606">
    <property type="entry name" value="PP2C-like"/>
    <property type="match status" value="1"/>
</dbReference>
<dbReference type="Gene3D" id="3.60.40.10">
    <property type="entry name" value="PPM-type phosphatase domain"/>
    <property type="match status" value="1"/>
</dbReference>
<dbReference type="PROSITE" id="PS01032">
    <property type="entry name" value="PPM_1"/>
    <property type="match status" value="1"/>
</dbReference>
<reference evidence="2" key="1">
    <citation type="submission" date="2022-07" db="EMBL/GenBank/DDBJ databases">
        <title>Genome analysis of Parmales, a sister group of diatoms, reveals the evolutionary specialization of diatoms from phago-mixotrophs to photoautotrophs.</title>
        <authorList>
            <person name="Ban H."/>
            <person name="Sato S."/>
            <person name="Yoshikawa S."/>
            <person name="Kazumasa Y."/>
            <person name="Nakamura Y."/>
            <person name="Ichinomiya M."/>
            <person name="Saitoh K."/>
            <person name="Sato N."/>
            <person name="Blanc-Mathieu R."/>
            <person name="Endo H."/>
            <person name="Kuwata A."/>
            <person name="Ogata H."/>
        </authorList>
    </citation>
    <scope>NUCLEOTIDE SEQUENCE</scope>
</reference>
<dbReference type="GO" id="GO:0043169">
    <property type="term" value="F:cation binding"/>
    <property type="evidence" value="ECO:0007669"/>
    <property type="project" value="InterPro"/>
</dbReference>